<keyword evidence="1" id="KW-1133">Transmembrane helix</keyword>
<dbReference type="EMBL" id="JAQIBD010000001">
    <property type="protein sequence ID" value="MDM5270713.1"/>
    <property type="molecule type" value="Genomic_DNA"/>
</dbReference>
<gene>
    <name evidence="2" type="ORF">PGH07_00805</name>
</gene>
<organism evidence="2 3">
    <name type="scientific">Sulfurovum zhangzhouensis</name>
    <dbReference type="NCBI Taxonomy" id="3019067"/>
    <lineage>
        <taxon>Bacteria</taxon>
        <taxon>Pseudomonadati</taxon>
        <taxon>Campylobacterota</taxon>
        <taxon>Epsilonproteobacteria</taxon>
        <taxon>Campylobacterales</taxon>
        <taxon>Sulfurovaceae</taxon>
        <taxon>Sulfurovum</taxon>
    </lineage>
</organism>
<reference evidence="2" key="1">
    <citation type="submission" date="2023-01" db="EMBL/GenBank/DDBJ databases">
        <title>Sulfurovum sp. zt1-1 genome assembly.</title>
        <authorList>
            <person name="Wang J."/>
        </authorList>
    </citation>
    <scope>NUCLEOTIDE SEQUENCE</scope>
    <source>
        <strain evidence="2">Zt1-1</strain>
    </source>
</reference>
<feature type="transmembrane region" description="Helical" evidence="1">
    <location>
        <begin position="147"/>
        <end position="170"/>
    </location>
</feature>
<feature type="transmembrane region" description="Helical" evidence="1">
    <location>
        <begin position="227"/>
        <end position="249"/>
    </location>
</feature>
<feature type="transmembrane region" description="Helical" evidence="1">
    <location>
        <begin position="190"/>
        <end position="207"/>
    </location>
</feature>
<feature type="transmembrane region" description="Helical" evidence="1">
    <location>
        <begin position="261"/>
        <end position="280"/>
    </location>
</feature>
<evidence type="ECO:0000313" key="2">
    <source>
        <dbReference type="EMBL" id="MDM5270713.1"/>
    </source>
</evidence>
<evidence type="ECO:0000256" key="1">
    <source>
        <dbReference type="SAM" id="Phobius"/>
    </source>
</evidence>
<keyword evidence="3" id="KW-1185">Reference proteome</keyword>
<dbReference type="Proteomes" id="UP001169069">
    <property type="component" value="Unassembled WGS sequence"/>
</dbReference>
<evidence type="ECO:0000313" key="3">
    <source>
        <dbReference type="Proteomes" id="UP001169069"/>
    </source>
</evidence>
<dbReference type="RefSeq" id="WP_289411989.1">
    <property type="nucleotide sequence ID" value="NZ_JAQIBD010000001.1"/>
</dbReference>
<sequence length="286" mass="32215">MKEYIGAYFQGKEQVNGFIEDSVLNLGALSTFEETNFENLFHVFKSLELVYVVDAKTSVQSSPNYHPTRIDKEAMDISRAYLLERLEVKENGFAFTAPYKSAATQTLCITASKKEGDKIIFMDFDLKRLLERLGLIERHAGFDGVQLGFYLFTGAFMAIIALAAVLYSLFDFAGNVMVLNLDIHTIFKPIIAATLGLAIFDLAKTVLEQEVFYKSYVKNSKEEVKLLTKFLFTILIALAIETLMVVFKIAMKEDGEMVNALYLMGGISFIILSLAIFIYLTQRKVS</sequence>
<comment type="caution">
    <text evidence="2">The sequence shown here is derived from an EMBL/GenBank/DDBJ whole genome shotgun (WGS) entry which is preliminary data.</text>
</comment>
<proteinExistence type="predicted"/>
<accession>A0ABT7QV53</accession>
<keyword evidence="1" id="KW-0812">Transmembrane</keyword>
<evidence type="ECO:0008006" key="4">
    <source>
        <dbReference type="Google" id="ProtNLM"/>
    </source>
</evidence>
<name>A0ABT7QV53_9BACT</name>
<protein>
    <recommendedName>
        <fullName evidence="4">General glycosylation pathway protein</fullName>
    </recommendedName>
</protein>
<keyword evidence="1" id="KW-0472">Membrane</keyword>